<keyword evidence="1" id="KW-1133">Transmembrane helix</keyword>
<dbReference type="Proteomes" id="UP001432039">
    <property type="component" value="Chromosome"/>
</dbReference>
<organism evidence="2 3">
    <name type="scientific">Streptomyces virginiae</name>
    <name type="common">Streptomyces cinnamonensis</name>
    <dbReference type="NCBI Taxonomy" id="1961"/>
    <lineage>
        <taxon>Bacteria</taxon>
        <taxon>Bacillati</taxon>
        <taxon>Actinomycetota</taxon>
        <taxon>Actinomycetes</taxon>
        <taxon>Kitasatosporales</taxon>
        <taxon>Streptomycetaceae</taxon>
        <taxon>Streptomyces</taxon>
    </lineage>
</organism>
<dbReference type="EMBL" id="CP108090">
    <property type="protein sequence ID" value="WUQ12721.1"/>
    <property type="molecule type" value="Genomic_DNA"/>
</dbReference>
<keyword evidence="3" id="KW-1185">Reference proteome</keyword>
<accession>A0ABZ1TBG9</accession>
<keyword evidence="1" id="KW-0472">Membrane</keyword>
<keyword evidence="1" id="KW-0812">Transmembrane</keyword>
<gene>
    <name evidence="2" type="ORF">OG517_15470</name>
</gene>
<protein>
    <recommendedName>
        <fullName evidence="4">Secreted protein</fullName>
    </recommendedName>
</protein>
<feature type="transmembrane region" description="Helical" evidence="1">
    <location>
        <begin position="12"/>
        <end position="33"/>
    </location>
</feature>
<sequence>MLGYLESRKNLAGSACGLVGVGLALAGVAGAYWPLVVAGLYGAGALIAPPERVAPPPFDPSEEVGALRADFTRLGEYLGEVELPATAEGRWAGLSELYGALLESGWVAEVLAAEPEAVHALSRAIRRDVPECVDTYRRTRWWSRLTPGGESPELHLERQLDLLYAEAERVTADLREAEVRRQQTHTAYLEERGRS</sequence>
<proteinExistence type="predicted"/>
<evidence type="ECO:0000313" key="2">
    <source>
        <dbReference type="EMBL" id="WUQ12721.1"/>
    </source>
</evidence>
<dbReference type="RefSeq" id="WP_328961913.1">
    <property type="nucleotide sequence ID" value="NZ_CP108090.1"/>
</dbReference>
<evidence type="ECO:0000256" key="1">
    <source>
        <dbReference type="SAM" id="Phobius"/>
    </source>
</evidence>
<name>A0ABZ1TBG9_STRVG</name>
<evidence type="ECO:0008006" key="4">
    <source>
        <dbReference type="Google" id="ProtNLM"/>
    </source>
</evidence>
<evidence type="ECO:0000313" key="3">
    <source>
        <dbReference type="Proteomes" id="UP001432039"/>
    </source>
</evidence>
<reference evidence="2" key="1">
    <citation type="submission" date="2022-10" db="EMBL/GenBank/DDBJ databases">
        <title>The complete genomes of actinobacterial strains from the NBC collection.</title>
        <authorList>
            <person name="Joergensen T.S."/>
            <person name="Alvarez Arevalo M."/>
            <person name="Sterndorff E.B."/>
            <person name="Faurdal D."/>
            <person name="Vuksanovic O."/>
            <person name="Mourched A.-S."/>
            <person name="Charusanti P."/>
            <person name="Shaw S."/>
            <person name="Blin K."/>
            <person name="Weber T."/>
        </authorList>
    </citation>
    <scope>NUCLEOTIDE SEQUENCE</scope>
    <source>
        <strain evidence="2">NBC_00248</strain>
    </source>
</reference>